<dbReference type="EMBL" id="AGDV01000001">
    <property type="protein sequence ID" value="EMB36205.1"/>
    <property type="molecule type" value="Genomic_DNA"/>
</dbReference>
<dbReference type="AlphaFoldDB" id="A0A0E2E8N5"/>
<evidence type="ECO:0000256" key="1">
    <source>
        <dbReference type="ARBA" id="ARBA00005854"/>
    </source>
</evidence>
<comment type="caution">
    <text evidence="7">The sequence shown here is derived from an EMBL/GenBank/DDBJ whole genome shotgun (WGS) entry which is preliminary data.</text>
</comment>
<dbReference type="SUPFAM" id="SSF51735">
    <property type="entry name" value="NAD(P)-binding Rossmann-fold domains"/>
    <property type="match status" value="1"/>
</dbReference>
<evidence type="ECO:0000259" key="5">
    <source>
        <dbReference type="Pfam" id="PF00389"/>
    </source>
</evidence>
<dbReference type="InterPro" id="IPR029752">
    <property type="entry name" value="D-isomer_DH_CS1"/>
</dbReference>
<dbReference type="PANTHER" id="PTHR43761:SF1">
    <property type="entry name" value="D-ISOMER SPECIFIC 2-HYDROXYACID DEHYDROGENASE CATALYTIC DOMAIN-CONTAINING PROTEIN-RELATED"/>
    <property type="match status" value="1"/>
</dbReference>
<organism evidence="7">
    <name type="scientific">Treponema denticola H-22</name>
    <dbReference type="NCBI Taxonomy" id="999432"/>
    <lineage>
        <taxon>Bacteria</taxon>
        <taxon>Pseudomonadati</taxon>
        <taxon>Spirochaetota</taxon>
        <taxon>Spirochaetia</taxon>
        <taxon>Spirochaetales</taxon>
        <taxon>Treponemataceae</taxon>
        <taxon>Treponema</taxon>
    </lineage>
</organism>
<dbReference type="GO" id="GO:0016616">
    <property type="term" value="F:oxidoreductase activity, acting on the CH-OH group of donors, NAD or NADP as acceptor"/>
    <property type="evidence" value="ECO:0007669"/>
    <property type="project" value="InterPro"/>
</dbReference>
<dbReference type="CDD" id="cd12162">
    <property type="entry name" value="2-Hacid_dh_4"/>
    <property type="match status" value="1"/>
</dbReference>
<dbReference type="InterPro" id="IPR050418">
    <property type="entry name" value="D-iso_2-hydroxyacid_DH_PdxB"/>
</dbReference>
<dbReference type="InterPro" id="IPR036291">
    <property type="entry name" value="NAD(P)-bd_dom_sf"/>
</dbReference>
<dbReference type="PROSITE" id="PS00670">
    <property type="entry name" value="D_2_HYDROXYACID_DH_2"/>
    <property type="match status" value="1"/>
</dbReference>
<keyword evidence="2 4" id="KW-0560">Oxidoreductase</keyword>
<evidence type="ECO:0000256" key="3">
    <source>
        <dbReference type="ARBA" id="ARBA00023027"/>
    </source>
</evidence>
<dbReference type="Pfam" id="PF00389">
    <property type="entry name" value="2-Hacid_dh"/>
    <property type="match status" value="1"/>
</dbReference>
<dbReference type="GO" id="GO:0051287">
    <property type="term" value="F:NAD binding"/>
    <property type="evidence" value="ECO:0007669"/>
    <property type="project" value="InterPro"/>
</dbReference>
<dbReference type="InterPro" id="IPR006139">
    <property type="entry name" value="D-isomer_2_OHA_DH_cat_dom"/>
</dbReference>
<dbReference type="InterPro" id="IPR029753">
    <property type="entry name" value="D-isomer_DH_CS"/>
</dbReference>
<gene>
    <name evidence="7" type="ORF">HMPREF9726_00397</name>
</gene>
<evidence type="ECO:0000256" key="2">
    <source>
        <dbReference type="ARBA" id="ARBA00023002"/>
    </source>
</evidence>
<protein>
    <recommendedName>
        <fullName evidence="8">Glycerate dehydrogenase</fullName>
    </recommendedName>
</protein>
<dbReference type="SUPFAM" id="SSF52283">
    <property type="entry name" value="Formate/glycerate dehydrogenase catalytic domain-like"/>
    <property type="match status" value="1"/>
</dbReference>
<evidence type="ECO:0008006" key="8">
    <source>
        <dbReference type="Google" id="ProtNLM"/>
    </source>
</evidence>
<feature type="domain" description="D-isomer specific 2-hydroxyacid dehydrogenase catalytic" evidence="5">
    <location>
        <begin position="23"/>
        <end position="321"/>
    </location>
</feature>
<evidence type="ECO:0000313" key="7">
    <source>
        <dbReference type="EMBL" id="EMB36205.1"/>
    </source>
</evidence>
<dbReference type="PROSITE" id="PS00065">
    <property type="entry name" value="D_2_HYDROXYACID_DH_1"/>
    <property type="match status" value="1"/>
</dbReference>
<dbReference type="Pfam" id="PF02826">
    <property type="entry name" value="2-Hacid_dh_C"/>
    <property type="match status" value="1"/>
</dbReference>
<dbReference type="Gene3D" id="3.40.50.720">
    <property type="entry name" value="NAD(P)-binding Rossmann-like Domain"/>
    <property type="match status" value="2"/>
</dbReference>
<reference evidence="7" key="1">
    <citation type="submission" date="2012-01" db="EMBL/GenBank/DDBJ databases">
        <title>The Genome Sequence of Treponema denticola H-22.</title>
        <authorList>
            <consortium name="The Broad Institute Genome Sequencing Platform"/>
            <person name="Earl A."/>
            <person name="Ward D."/>
            <person name="Feldgarden M."/>
            <person name="Gevers D."/>
            <person name="Blanton J.M."/>
            <person name="Fenno C.J."/>
            <person name="Baranova O.V."/>
            <person name="Mathney J."/>
            <person name="Dewhirst F.E."/>
            <person name="Izard J."/>
            <person name="Young S.K."/>
            <person name="Zeng Q."/>
            <person name="Gargeya S."/>
            <person name="Fitzgerald M."/>
            <person name="Haas B."/>
            <person name="Abouelleil A."/>
            <person name="Alvarado L."/>
            <person name="Arachchi H.M."/>
            <person name="Berlin A."/>
            <person name="Chapman S.B."/>
            <person name="Gearin G."/>
            <person name="Goldberg J."/>
            <person name="Griggs A."/>
            <person name="Gujja S."/>
            <person name="Hansen M."/>
            <person name="Heiman D."/>
            <person name="Howarth C."/>
            <person name="Larimer J."/>
            <person name="Lui A."/>
            <person name="MacDonald P.J.P."/>
            <person name="McCowen C."/>
            <person name="Montmayeur A."/>
            <person name="Murphy C."/>
            <person name="Neiman D."/>
            <person name="Pearson M."/>
            <person name="Priest M."/>
            <person name="Roberts A."/>
            <person name="Saif S."/>
            <person name="Shea T."/>
            <person name="Sisk P."/>
            <person name="Stolte C."/>
            <person name="Sykes S."/>
            <person name="Wortman J."/>
            <person name="Nusbaum C."/>
            <person name="Birren B."/>
        </authorList>
    </citation>
    <scope>NUCLEOTIDE SEQUENCE [LARGE SCALE GENOMIC DNA]</scope>
    <source>
        <strain evidence="7">H-22</strain>
    </source>
</reference>
<dbReference type="HOGENOM" id="CLU_019796_1_3_12"/>
<evidence type="ECO:0000256" key="4">
    <source>
        <dbReference type="RuleBase" id="RU003719"/>
    </source>
</evidence>
<keyword evidence="3" id="KW-0520">NAD</keyword>
<feature type="domain" description="D-isomer specific 2-hydroxyacid dehydrogenase NAD-binding" evidence="6">
    <location>
        <begin position="111"/>
        <end position="291"/>
    </location>
</feature>
<dbReference type="FunFam" id="3.40.50.720:FF:000203">
    <property type="entry name" value="D-3-phosphoglycerate dehydrogenase (SerA)"/>
    <property type="match status" value="1"/>
</dbReference>
<evidence type="ECO:0000259" key="6">
    <source>
        <dbReference type="Pfam" id="PF02826"/>
    </source>
</evidence>
<accession>A0A0E2E8N5</accession>
<comment type="similarity">
    <text evidence="1 4">Belongs to the D-isomer specific 2-hydroxyacid dehydrogenase family.</text>
</comment>
<dbReference type="RefSeq" id="WP_002683011.1">
    <property type="nucleotide sequence ID" value="NZ_CM001795.1"/>
</dbReference>
<proteinExistence type="inferred from homology"/>
<sequence>MSEKLNLVILDGFTSNPGDLSWDELKSVSNLTIYDKTSADELLERCKEADAVLTNKVVFSKEIMDSLPRLKYIGVLATGYNVVDIEAARAKNICVTNIPSYSTDSVAQLVFALIFHFYWHVKEHSDEVMGGKWSASPHFCYHSFDIRELSDKTMGIVGFGNIGQAVAKIALAMNMKVIYFNRSKKNIKGLEEAKQVSLDELFSSSDIISLNCPLTPETKEIINAESLKKIKKTSIVINTGRGPLINEKDAAEALKEKRLAGLACDVLSVEPPAKDNPLLKAPNCIITPHMAWQTFEARERLIKTAAANVKAFIAGKEINRVN</sequence>
<dbReference type="PANTHER" id="PTHR43761">
    <property type="entry name" value="D-ISOMER SPECIFIC 2-HYDROXYACID DEHYDROGENASE FAMILY PROTEIN (AFU_ORTHOLOGUE AFUA_1G13630)"/>
    <property type="match status" value="1"/>
</dbReference>
<dbReference type="InterPro" id="IPR006140">
    <property type="entry name" value="D-isomer_DH_NAD-bd"/>
</dbReference>
<dbReference type="Proteomes" id="UP000011705">
    <property type="component" value="Chromosome"/>
</dbReference>
<name>A0A0E2E8N5_TREDN</name>
<dbReference type="PATRIC" id="fig|999432.5.peg.412"/>